<evidence type="ECO:0000313" key="3">
    <source>
        <dbReference type="Proteomes" id="UP000004371"/>
    </source>
</evidence>
<gene>
    <name evidence="2" type="ORF">VIBR0546_12382</name>
</gene>
<sequence length="123" mass="14093">MHDLKKISPEKMDKERTRREYDLRVLNCVSEGEYESRMAVWNGLVVNSAPIEEAKAFVDNAFDKLQQDLKAAQRELSINYGDFIAMANEEINYIKIHVADKSAQYFWYAAIVLMIGGTIALCI</sequence>
<dbReference type="eggNOG" id="ENOG5031N4N">
    <property type="taxonomic scope" value="Bacteria"/>
</dbReference>
<proteinExistence type="predicted"/>
<keyword evidence="3" id="KW-1185">Reference proteome</keyword>
<keyword evidence="1" id="KW-1133">Transmembrane helix</keyword>
<evidence type="ECO:0008006" key="4">
    <source>
        <dbReference type="Google" id="ProtNLM"/>
    </source>
</evidence>
<evidence type="ECO:0000313" key="2">
    <source>
        <dbReference type="EMBL" id="EGA67433.1"/>
    </source>
</evidence>
<name>E8LNX1_9VIBR</name>
<feature type="transmembrane region" description="Helical" evidence="1">
    <location>
        <begin position="105"/>
        <end position="122"/>
    </location>
</feature>
<dbReference type="AlphaFoldDB" id="E8LNX1"/>
<comment type="caution">
    <text evidence="2">The sequence shown here is derived from an EMBL/GenBank/DDBJ whole genome shotgun (WGS) entry which is preliminary data.</text>
</comment>
<accession>E8LNX1</accession>
<reference evidence="2 3" key="1">
    <citation type="journal article" date="2012" name="Int. J. Syst. Evol. Microbiol.">
        <title>Vibrio caribbeanicus sp. nov., isolated from the marine sponge Scleritoderma cyanea.</title>
        <authorList>
            <person name="Hoffmann M."/>
            <person name="Monday S.R."/>
            <person name="Allard M.W."/>
            <person name="Strain E.A."/>
            <person name="Whittaker P."/>
            <person name="Naum M."/>
            <person name="McCarthy P.J."/>
            <person name="Lopez J.V."/>
            <person name="Fischer M."/>
            <person name="Brown E.W."/>
        </authorList>
    </citation>
    <scope>NUCLEOTIDE SEQUENCE [LARGE SCALE GENOMIC DNA]</scope>
    <source>
        <strain evidence="2 3">LMG 20546</strain>
    </source>
</reference>
<protein>
    <recommendedName>
        <fullName evidence="4">Thiamine-phosphate diphosphorylase</fullName>
    </recommendedName>
</protein>
<keyword evidence="1" id="KW-0812">Transmembrane</keyword>
<dbReference type="EMBL" id="AEVS01000008">
    <property type="protein sequence ID" value="EGA67433.1"/>
    <property type="molecule type" value="Genomic_DNA"/>
</dbReference>
<organism evidence="2 3">
    <name type="scientific">Vibrio brasiliensis LMG 20546</name>
    <dbReference type="NCBI Taxonomy" id="945543"/>
    <lineage>
        <taxon>Bacteria</taxon>
        <taxon>Pseudomonadati</taxon>
        <taxon>Pseudomonadota</taxon>
        <taxon>Gammaproteobacteria</taxon>
        <taxon>Vibrionales</taxon>
        <taxon>Vibrionaceae</taxon>
        <taxon>Vibrio</taxon>
        <taxon>Vibrio oreintalis group</taxon>
    </lineage>
</organism>
<keyword evidence="1" id="KW-0472">Membrane</keyword>
<evidence type="ECO:0000256" key="1">
    <source>
        <dbReference type="SAM" id="Phobius"/>
    </source>
</evidence>
<dbReference type="Proteomes" id="UP000004371">
    <property type="component" value="Unassembled WGS sequence"/>
</dbReference>